<dbReference type="STRING" id="1777137.AWB76_06762"/>
<dbReference type="RefSeq" id="WP_157696260.1">
    <property type="nucleotide sequence ID" value="NZ_FCOI02000038.1"/>
</dbReference>
<reference evidence="2" key="1">
    <citation type="submission" date="2016-01" db="EMBL/GenBank/DDBJ databases">
        <authorList>
            <person name="Peeters Charlotte."/>
        </authorList>
    </citation>
    <scope>NUCLEOTIDE SEQUENCE [LARGE SCALE GENOMIC DNA]</scope>
</reference>
<evidence type="ECO:0008006" key="3">
    <source>
        <dbReference type="Google" id="ProtNLM"/>
    </source>
</evidence>
<sequence length="64" mass="6961">MSDAPEIRVERQPGGWIWIALAVDPDGGPSLVLLHSKEAFANEEAARCDAEKLLRKLGSSKTTK</sequence>
<organism evidence="1 2">
    <name type="scientific">Caballeronia temeraria</name>
    <dbReference type="NCBI Taxonomy" id="1777137"/>
    <lineage>
        <taxon>Bacteria</taxon>
        <taxon>Pseudomonadati</taxon>
        <taxon>Pseudomonadota</taxon>
        <taxon>Betaproteobacteria</taxon>
        <taxon>Burkholderiales</taxon>
        <taxon>Burkholderiaceae</taxon>
        <taxon>Caballeronia</taxon>
    </lineage>
</organism>
<keyword evidence="2" id="KW-1185">Reference proteome</keyword>
<protein>
    <recommendedName>
        <fullName evidence="3">Transposase</fullName>
    </recommendedName>
</protein>
<gene>
    <name evidence="1" type="ORF">AWB76_06762</name>
</gene>
<dbReference type="AlphaFoldDB" id="A0A158DC79"/>
<dbReference type="Proteomes" id="UP000054624">
    <property type="component" value="Unassembled WGS sequence"/>
</dbReference>
<evidence type="ECO:0000313" key="1">
    <source>
        <dbReference type="EMBL" id="SAK92101.1"/>
    </source>
</evidence>
<dbReference type="OrthoDB" id="9135715at2"/>
<name>A0A158DC79_9BURK</name>
<dbReference type="EMBL" id="FCOI02000038">
    <property type="protein sequence ID" value="SAK92101.1"/>
    <property type="molecule type" value="Genomic_DNA"/>
</dbReference>
<evidence type="ECO:0000313" key="2">
    <source>
        <dbReference type="Proteomes" id="UP000054624"/>
    </source>
</evidence>
<accession>A0A158DC79</accession>
<proteinExistence type="predicted"/>